<accession>F2JMY1</accession>
<dbReference type="Pfam" id="PF21813">
    <property type="entry name" value="DUF6882"/>
    <property type="match status" value="1"/>
</dbReference>
<dbReference type="InterPro" id="IPR049249">
    <property type="entry name" value="DUF6882"/>
</dbReference>
<organism evidence="1 2">
    <name type="scientific">Cellulosilyticum lentocellum (strain ATCC 49066 / DSM 5427 / NCIMB 11756 / RHM5)</name>
    <name type="common">Clostridium lentocellum</name>
    <dbReference type="NCBI Taxonomy" id="642492"/>
    <lineage>
        <taxon>Bacteria</taxon>
        <taxon>Bacillati</taxon>
        <taxon>Bacillota</taxon>
        <taxon>Clostridia</taxon>
        <taxon>Lachnospirales</taxon>
        <taxon>Cellulosilyticaceae</taxon>
        <taxon>Cellulosilyticum</taxon>
    </lineage>
</organism>
<dbReference type="Proteomes" id="UP000008467">
    <property type="component" value="Chromosome"/>
</dbReference>
<evidence type="ECO:0000313" key="1">
    <source>
        <dbReference type="EMBL" id="ADZ85896.1"/>
    </source>
</evidence>
<name>F2JMY1_CELLD</name>
<gene>
    <name evidence="1" type="ordered locus">Clole_4224</name>
</gene>
<dbReference type="STRING" id="642492.Clole_4224"/>
<sequence>MTDKDFEAFLMKCQQEVKIKQSNLTQKYALNTYQTYSFSQANKSLELKKDNGEVLRFEVACIGSWGYEDHSWVWAWNNENLSESIREEANTLKDLAQETGYNVFEQGSFECEEIVAKDLAFVSVYKLKAQGIYRIVADESYLFLALKNVK</sequence>
<dbReference type="KEGG" id="cle:Clole_4224"/>
<reference evidence="1 2" key="1">
    <citation type="journal article" date="2011" name="J. Bacteriol.">
        <title>Complete genome sequence of the cellulose-degrading bacterium Cellulosilyticum lentocellum.</title>
        <authorList>
            <consortium name="US DOE Joint Genome Institute"/>
            <person name="Miller D.A."/>
            <person name="Suen G."/>
            <person name="Bruce D."/>
            <person name="Copeland A."/>
            <person name="Cheng J.F."/>
            <person name="Detter C."/>
            <person name="Goodwin L.A."/>
            <person name="Han C.S."/>
            <person name="Hauser L.J."/>
            <person name="Land M.L."/>
            <person name="Lapidus A."/>
            <person name="Lucas S."/>
            <person name="Meincke L."/>
            <person name="Pitluck S."/>
            <person name="Tapia R."/>
            <person name="Teshima H."/>
            <person name="Woyke T."/>
            <person name="Fox B.G."/>
            <person name="Angert E.R."/>
            <person name="Currie C.R."/>
        </authorList>
    </citation>
    <scope>NUCLEOTIDE SEQUENCE [LARGE SCALE GENOMIC DNA]</scope>
    <source>
        <strain evidence="2">ATCC 49066 / DSM 5427 / NCIMB 11756 / RHM5</strain>
    </source>
</reference>
<proteinExistence type="predicted"/>
<dbReference type="EMBL" id="CP002582">
    <property type="protein sequence ID" value="ADZ85896.1"/>
    <property type="molecule type" value="Genomic_DNA"/>
</dbReference>
<keyword evidence="2" id="KW-1185">Reference proteome</keyword>
<dbReference type="AlphaFoldDB" id="F2JMY1"/>
<dbReference type="HOGENOM" id="CLU_123911_1_0_9"/>
<evidence type="ECO:0000313" key="2">
    <source>
        <dbReference type="Proteomes" id="UP000008467"/>
    </source>
</evidence>
<dbReference type="RefSeq" id="WP_013659167.1">
    <property type="nucleotide sequence ID" value="NC_015275.1"/>
</dbReference>
<protein>
    <submittedName>
        <fullName evidence="1">Uncharacterized protein</fullName>
    </submittedName>
</protein>